<proteinExistence type="predicted"/>
<reference evidence="2 3" key="1">
    <citation type="journal article" date="2009" name="Proc. Natl. Acad. Sci. U.S.A.">
        <title>Characterizing a model human gut microbiota composed of members of its two dominant bacterial phyla.</title>
        <authorList>
            <person name="Mahowald M.A."/>
            <person name="Rey F.E."/>
            <person name="Seedorf H."/>
            <person name="Turnbaugh P.J."/>
            <person name="Fulton R.S."/>
            <person name="Wollam A."/>
            <person name="Shah N."/>
            <person name="Wang C."/>
            <person name="Magrini V."/>
            <person name="Wilson R.K."/>
            <person name="Cantarel B.L."/>
            <person name="Coutinho P.M."/>
            <person name="Henrissat B."/>
            <person name="Crock L.W."/>
            <person name="Russell A."/>
            <person name="Verberkmoes N.C."/>
            <person name="Hettich R.L."/>
            <person name="Gordon J.I."/>
        </authorList>
    </citation>
    <scope>NUCLEOTIDE SEQUENCE [LARGE SCALE GENOMIC DNA]</scope>
    <source>
        <strain evidence="3">ATCC 27750 / DSM 3376 / VPI C15-48 / C15-B4</strain>
        <plasmid evidence="2">unnamed</plasmid>
    </source>
</reference>
<name>C4Z655_LACE2</name>
<protein>
    <submittedName>
        <fullName evidence="2">Uncharacterized protein</fullName>
    </submittedName>
</protein>
<evidence type="ECO:0000313" key="3">
    <source>
        <dbReference type="Proteomes" id="UP000001476"/>
    </source>
</evidence>
<dbReference type="EMBL" id="CP001106">
    <property type="protein sequence ID" value="ACR73447.1"/>
    <property type="molecule type" value="Genomic_DNA"/>
</dbReference>
<geneLocation type="plasmid" evidence="3">
    <name>pEubeli2</name>
</geneLocation>
<keyword evidence="1" id="KW-0812">Transmembrane</keyword>
<evidence type="ECO:0000313" key="2">
    <source>
        <dbReference type="EMBL" id="ACR73447.1"/>
    </source>
</evidence>
<keyword evidence="2" id="KW-0614">Plasmid</keyword>
<dbReference type="AlphaFoldDB" id="C4Z655"/>
<dbReference type="GeneID" id="41357038"/>
<dbReference type="HOGENOM" id="CLU_1683908_0_0_9"/>
<keyword evidence="3" id="KW-1185">Reference proteome</keyword>
<gene>
    <name evidence="2" type="ordered locus">EUBELI_20302</name>
</gene>
<accession>C4Z655</accession>
<feature type="transmembrane region" description="Helical" evidence="1">
    <location>
        <begin position="6"/>
        <end position="26"/>
    </location>
</feature>
<keyword evidence="1" id="KW-1133">Transmembrane helix</keyword>
<dbReference type="RefSeq" id="WP_012740575.1">
    <property type="nucleotide sequence ID" value="NC_012780.1"/>
</dbReference>
<dbReference type="Proteomes" id="UP000001476">
    <property type="component" value="Plasmid pEubeli2"/>
</dbReference>
<organism evidence="2 3">
    <name type="scientific">Lachnospira eligens (strain ATCC 27750 / DSM 3376 / VPI C15-48 / C15-B4)</name>
    <name type="common">Eubacterium eligens</name>
    <dbReference type="NCBI Taxonomy" id="515620"/>
    <lineage>
        <taxon>Bacteria</taxon>
        <taxon>Bacillati</taxon>
        <taxon>Bacillota</taxon>
        <taxon>Clostridia</taxon>
        <taxon>Lachnospirales</taxon>
        <taxon>Lachnospiraceae</taxon>
        <taxon>Lachnospira</taxon>
    </lineage>
</organism>
<keyword evidence="1" id="KW-0472">Membrane</keyword>
<sequence>MSISAICTVAGAVVGAFTLLGNIILFKKTYEQTERINHSNSMAKYYNVIFDDFLIYKIPEARRYIRFEDERMKDFSKLVDELDAMLRSALYFKYTNRDFYKELKSKINELESYLAECGNNRNYEQDEQAEEFKIINEKIEAIYKCVNDAYEGNTKK</sequence>
<dbReference type="KEGG" id="eel:EUBELI_20302"/>
<evidence type="ECO:0000256" key="1">
    <source>
        <dbReference type="SAM" id="Phobius"/>
    </source>
</evidence>